<feature type="compositionally biased region" description="Basic and acidic residues" evidence="1">
    <location>
        <begin position="244"/>
        <end position="257"/>
    </location>
</feature>
<dbReference type="OrthoDB" id="4425149at2"/>
<keyword evidence="2" id="KW-0812">Transmembrane</keyword>
<keyword evidence="2" id="KW-0472">Membrane</keyword>
<comment type="caution">
    <text evidence="3">The sequence shown here is derived from an EMBL/GenBank/DDBJ whole genome shotgun (WGS) entry which is preliminary data.</text>
</comment>
<dbReference type="eggNOG" id="ENOG503232H">
    <property type="taxonomic scope" value="Bacteria"/>
</dbReference>
<evidence type="ECO:0000256" key="2">
    <source>
        <dbReference type="SAM" id="Phobius"/>
    </source>
</evidence>
<evidence type="ECO:0000313" key="4">
    <source>
        <dbReference type="EMBL" id="EJZ81292.1"/>
    </source>
</evidence>
<dbReference type="Proteomes" id="UP000011016">
    <property type="component" value="Unassembled WGS sequence"/>
</dbReference>
<evidence type="ECO:0000313" key="3">
    <source>
        <dbReference type="EMBL" id="CCI83976.1"/>
    </source>
</evidence>
<accession>I7JWN3</accession>
<keyword evidence="2" id="KW-1133">Transmembrane helix</keyword>
<keyword evidence="5" id="KW-1185">Reference proteome</keyword>
<dbReference type="Proteomes" id="UP000006078">
    <property type="component" value="Unassembled WGS sequence"/>
</dbReference>
<dbReference type="EMBL" id="CAJZ01000183">
    <property type="protein sequence ID" value="CCI83976.1"/>
    <property type="molecule type" value="Genomic_DNA"/>
</dbReference>
<feature type="compositionally biased region" description="Basic and acidic residues" evidence="1">
    <location>
        <begin position="130"/>
        <end position="148"/>
    </location>
</feature>
<dbReference type="RefSeq" id="WP_004601661.1">
    <property type="nucleotide sequence ID" value="NZ_HF541868.1"/>
</dbReference>
<reference evidence="4 5" key="2">
    <citation type="submission" date="2012-08" db="EMBL/GenBank/DDBJ databases">
        <title>The Genome Sequence of Turicella otitidis ATCC 51513.</title>
        <authorList>
            <consortium name="The Broad Institute Genome Sequencing Platform"/>
            <person name="Earl A."/>
            <person name="Ward D."/>
            <person name="Feldgarden M."/>
            <person name="Gevers D."/>
            <person name="Huys G."/>
            <person name="Walker B."/>
            <person name="Young S.K."/>
            <person name="Zeng Q."/>
            <person name="Gargeya S."/>
            <person name="Fitzgerald M."/>
            <person name="Haas B."/>
            <person name="Abouelleil A."/>
            <person name="Alvarado L."/>
            <person name="Arachchi H.M."/>
            <person name="Berlin A.M."/>
            <person name="Chapman S.B."/>
            <person name="Goldberg J."/>
            <person name="Griggs A."/>
            <person name="Gujja S."/>
            <person name="Hansen M."/>
            <person name="Howarth C."/>
            <person name="Imamovic A."/>
            <person name="Larimer J."/>
            <person name="McCowen C."/>
            <person name="Montmayeur A."/>
            <person name="Murphy C."/>
            <person name="Neiman D."/>
            <person name="Pearson M."/>
            <person name="Priest M."/>
            <person name="Roberts A."/>
            <person name="Saif S."/>
            <person name="Shea T."/>
            <person name="Sisk P."/>
            <person name="Sykes S."/>
            <person name="Wortman J."/>
            <person name="Nusbaum C."/>
            <person name="Birren B."/>
        </authorList>
    </citation>
    <scope>NUCLEOTIDE SEQUENCE [LARGE SCALE GENOMIC DNA]</scope>
    <source>
        <strain evidence="4 5">ATCC 51513</strain>
    </source>
</reference>
<proteinExistence type="predicted"/>
<gene>
    <name evidence="3" type="ORF">BN46_1253</name>
    <name evidence="4" type="ORF">HMPREF9719_01771</name>
</gene>
<feature type="region of interest" description="Disordered" evidence="1">
    <location>
        <begin position="193"/>
        <end position="257"/>
    </location>
</feature>
<dbReference type="EMBL" id="AHAE01000083">
    <property type="protein sequence ID" value="EJZ81292.1"/>
    <property type="molecule type" value="Genomic_DNA"/>
</dbReference>
<name>I7JWN3_9CORY</name>
<dbReference type="STRING" id="29321.AAV33_06730"/>
<sequence length="257" mass="28354">MTGEKLKIALTLGKNAWDRYGEFRDRNVEKTYETLLKAADNYDNVADSVKETGRDLAQRGAHALEEPAEEAGKLTALARKRVARALEEARSGGKDFRPFADQAQQDAAAKLGWRVSKRTKRRAQDAAGRAADRAQRALDKKNAKAELKRQKKELKKNDEEKKSSLWRNLGLAALTAAIVAAVAYWYQSRRQEPAGTEVPRVEEHAGGHQSELVYSTSTPTGEDARAAADEAESGAATTVDPEAEERRGGAHELRDDR</sequence>
<dbReference type="HOGENOM" id="CLU_078176_0_0_11"/>
<evidence type="ECO:0000313" key="5">
    <source>
        <dbReference type="Proteomes" id="UP000006078"/>
    </source>
</evidence>
<protein>
    <submittedName>
        <fullName evidence="3">Uncharacterized protein</fullName>
    </submittedName>
</protein>
<evidence type="ECO:0000313" key="6">
    <source>
        <dbReference type="Proteomes" id="UP000011016"/>
    </source>
</evidence>
<reference evidence="3 6" key="1">
    <citation type="journal article" date="2012" name="J. Bacteriol.">
        <title>Draft Genome Sequence of Turicella otitidis ATCC 51513, Isolated from Middle Ear Fluid from a Child with Otitis Media.</title>
        <authorList>
            <person name="Brinkrolf K."/>
            <person name="Schneider J."/>
            <person name="Knecht M."/>
            <person name="Ruckert C."/>
            <person name="Tauch A."/>
        </authorList>
    </citation>
    <scope>NUCLEOTIDE SEQUENCE [LARGE SCALE GENOMIC DNA]</scope>
    <source>
        <strain evidence="3 6">ATCC 51513</strain>
    </source>
</reference>
<dbReference type="PATRIC" id="fig|883169.3.peg.1710"/>
<dbReference type="AlphaFoldDB" id="I7JWN3"/>
<organism evidence="3 6">
    <name type="scientific">Corynebacterium otitidis ATCC 51513</name>
    <dbReference type="NCBI Taxonomy" id="883169"/>
    <lineage>
        <taxon>Bacteria</taxon>
        <taxon>Bacillati</taxon>
        <taxon>Actinomycetota</taxon>
        <taxon>Actinomycetes</taxon>
        <taxon>Mycobacteriales</taxon>
        <taxon>Corynebacteriaceae</taxon>
        <taxon>Corynebacterium</taxon>
    </lineage>
</organism>
<evidence type="ECO:0000256" key="1">
    <source>
        <dbReference type="SAM" id="MobiDB-lite"/>
    </source>
</evidence>
<feature type="transmembrane region" description="Helical" evidence="2">
    <location>
        <begin position="165"/>
        <end position="186"/>
    </location>
</feature>
<feature type="region of interest" description="Disordered" evidence="1">
    <location>
        <begin position="115"/>
        <end position="162"/>
    </location>
</feature>